<accession>A0ABT9QTT4</accession>
<evidence type="ECO:0000256" key="1">
    <source>
        <dbReference type="SAM" id="MobiDB-lite"/>
    </source>
</evidence>
<dbReference type="EMBL" id="JAUSQU010000001">
    <property type="protein sequence ID" value="MDP9850162.1"/>
    <property type="molecule type" value="Genomic_DNA"/>
</dbReference>
<keyword evidence="4" id="KW-1185">Reference proteome</keyword>
<protein>
    <recommendedName>
        <fullName evidence="5">LVIVD repeat-containing protein</fullName>
    </recommendedName>
</protein>
<reference evidence="3 4" key="1">
    <citation type="submission" date="2023-07" db="EMBL/GenBank/DDBJ databases">
        <title>Sequencing the genomes of 1000 actinobacteria strains.</title>
        <authorList>
            <person name="Klenk H.-P."/>
        </authorList>
    </citation>
    <scope>NUCLEOTIDE SEQUENCE [LARGE SCALE GENOMIC DNA]</scope>
    <source>
        <strain evidence="3 4">DSM 46740</strain>
    </source>
</reference>
<keyword evidence="2" id="KW-0732">Signal</keyword>
<feature type="chain" id="PRO_5045330421" description="LVIVD repeat-containing protein" evidence="2">
    <location>
        <begin position="30"/>
        <end position="498"/>
    </location>
</feature>
<sequence>MKVKSLVASAVALATAATLQLSGAGPAFADDPPGLTPSSSSSSSSKPSHGGPVLDDVHNVPTTAVAGNVTFLDNVKGVSGYSGLNFIHYDKYGYDFMFANGTGGLAVWSLKDPKHPAFVSKITAAQLRQPGDTQDRFWEGENMTVDPKRKLVFLARDPRGFGGTVSTGQSGVYIIDVKDPWKPETVVFQPIAAGHTSTCINDCTYLWTVGPANTGTPGQDPSWKGVPLRVTDIRDIRHPRNMDGALDLNRFDGVTDYVHSVDVDKNGVAWVSGEGGVRGYWTEGRHYDPVQKRKRTATAYDPVPYAGGTVVPTNPAGTEFFDYFDHNAYHNTEKLGRFDKGELVYITNENITTCSQAGEFKIASLKGSYDGEAWKSTPEKPFRMDLISHWSPWGKEGSATTGNCSAHWFTVNGNIVAQAWYGQGTRFIDVSNPKNPTQVGYFRVPAGEGVTGGSASATYWHNGLIYVADYNRGVDVLKFNGKLAGKPDKKICWNSCDK</sequence>
<feature type="signal peptide" evidence="2">
    <location>
        <begin position="1"/>
        <end position="29"/>
    </location>
</feature>
<feature type="region of interest" description="Disordered" evidence="1">
    <location>
        <begin position="28"/>
        <end position="59"/>
    </location>
</feature>
<evidence type="ECO:0000313" key="4">
    <source>
        <dbReference type="Proteomes" id="UP001225356"/>
    </source>
</evidence>
<dbReference type="RefSeq" id="WP_307568417.1">
    <property type="nucleotide sequence ID" value="NZ_JAUSQU010000001.1"/>
</dbReference>
<name>A0ABT9QTT4_9ACTN</name>
<dbReference type="Proteomes" id="UP001225356">
    <property type="component" value="Unassembled WGS sequence"/>
</dbReference>
<evidence type="ECO:0000256" key="2">
    <source>
        <dbReference type="SAM" id="SignalP"/>
    </source>
</evidence>
<gene>
    <name evidence="3" type="ORF">J2853_009373</name>
</gene>
<organism evidence="3 4">
    <name type="scientific">Streptosporangium lutulentum</name>
    <dbReference type="NCBI Taxonomy" id="1461250"/>
    <lineage>
        <taxon>Bacteria</taxon>
        <taxon>Bacillati</taxon>
        <taxon>Actinomycetota</taxon>
        <taxon>Actinomycetes</taxon>
        <taxon>Streptosporangiales</taxon>
        <taxon>Streptosporangiaceae</taxon>
        <taxon>Streptosporangium</taxon>
    </lineage>
</organism>
<evidence type="ECO:0008006" key="5">
    <source>
        <dbReference type="Google" id="ProtNLM"/>
    </source>
</evidence>
<proteinExistence type="predicted"/>
<comment type="caution">
    <text evidence="3">The sequence shown here is derived from an EMBL/GenBank/DDBJ whole genome shotgun (WGS) entry which is preliminary data.</text>
</comment>
<evidence type="ECO:0000313" key="3">
    <source>
        <dbReference type="EMBL" id="MDP9850162.1"/>
    </source>
</evidence>